<dbReference type="STRING" id="1561998.A0A1I7T550"/>
<dbReference type="Proteomes" id="UP000095282">
    <property type="component" value="Unplaced"/>
</dbReference>
<accession>A0A1I7T550</accession>
<dbReference type="WBParaSite" id="Csp11.Scaffold508.g2495.t1">
    <property type="protein sequence ID" value="Csp11.Scaffold508.g2495.t1"/>
    <property type="gene ID" value="Csp11.Scaffold508.g2495"/>
</dbReference>
<protein>
    <submittedName>
        <fullName evidence="2">Fanconi anemia group I protein</fullName>
    </submittedName>
</protein>
<evidence type="ECO:0000313" key="2">
    <source>
        <dbReference type="WBParaSite" id="Csp11.Scaffold508.g2495.t1"/>
    </source>
</evidence>
<evidence type="ECO:0000313" key="1">
    <source>
        <dbReference type="Proteomes" id="UP000095282"/>
    </source>
</evidence>
<reference evidence="2" key="1">
    <citation type="submission" date="2016-11" db="UniProtKB">
        <authorList>
            <consortium name="WormBaseParasite"/>
        </authorList>
    </citation>
    <scope>IDENTIFICATION</scope>
</reference>
<sequence length="522" mass="60882">MLNKLIVAKNNMKKKSPLIEAAIRKLLPKVLDSISSISSSKIELTRRSIPKMVELVANEKYSYADQANVLFYPLQVLNKLHSDFDVWEKSWAIIKPRLNALKMSSPQSSIVVFYVLSLIFRNDCSQICHLVDYLASQYQEETVHVKNTILVLLEIMERLDSPIIRTYFKENRVRHRLLLDSELEITLQYLPDFTNSELNHFLQEKSFSEEQFSILVDKLSNLEETSISSESFWRSLLEKMNEKMMNFIEKQLKLLINRQERKSLSLRIEQIFKRMKEMNIEDTTCILRISTILLNLSDSQYQLLPQNATMSLVSLLIQVFCTSYETKAPEINQLFNKFHSKINKTSIDSRKEPIEVIEDICEEIKCKSIQGPLDFHFLKKANELKPELASRRERNVVVSSILFEKLASGLQSLGDRDGKLQYCVIVTIIDSYVNKLTKEELIPNYQVFQKVCERAMEGFAMYEAKWNWLFIAKKISTIFVAAKRYPELLKKLIRIVNKNKDLHAKLTSSNKEYSQMEQSINN</sequence>
<organism evidence="1 2">
    <name type="scientific">Caenorhabditis tropicalis</name>
    <dbReference type="NCBI Taxonomy" id="1561998"/>
    <lineage>
        <taxon>Eukaryota</taxon>
        <taxon>Metazoa</taxon>
        <taxon>Ecdysozoa</taxon>
        <taxon>Nematoda</taxon>
        <taxon>Chromadorea</taxon>
        <taxon>Rhabditida</taxon>
        <taxon>Rhabditina</taxon>
        <taxon>Rhabditomorpha</taxon>
        <taxon>Rhabditoidea</taxon>
        <taxon>Rhabditidae</taxon>
        <taxon>Peloderinae</taxon>
        <taxon>Caenorhabditis</taxon>
    </lineage>
</organism>
<dbReference type="AlphaFoldDB" id="A0A1I7T550"/>
<name>A0A1I7T550_9PELO</name>
<keyword evidence="1" id="KW-1185">Reference proteome</keyword>
<proteinExistence type="predicted"/>
<dbReference type="eggNOG" id="ENOG502S7GW">
    <property type="taxonomic scope" value="Eukaryota"/>
</dbReference>